<evidence type="ECO:0000313" key="2">
    <source>
        <dbReference type="Proteomes" id="UP000007978"/>
    </source>
</evidence>
<dbReference type="Proteomes" id="UP000007978">
    <property type="component" value="Unassembled WGS sequence"/>
</dbReference>
<dbReference type="RefSeq" id="XP_009262657.1">
    <property type="nucleotide sequence ID" value="XM_009264382.1"/>
</dbReference>
<dbReference type="EMBL" id="AFNW01000452">
    <property type="protein sequence ID" value="EKJ68557.1"/>
    <property type="molecule type" value="Genomic_DNA"/>
</dbReference>
<name>K3V5P1_FUSPC</name>
<proteinExistence type="predicted"/>
<accession>K3V5P1</accession>
<dbReference type="AlphaFoldDB" id="K3V5P1"/>
<comment type="caution">
    <text evidence="1">The sequence shown here is derived from an EMBL/GenBank/DDBJ whole genome shotgun (WGS) entry which is preliminary data.</text>
</comment>
<sequence length="56" mass="6449">LTISNLIKFNIIKRLYNLATIELDWVSIGKDRPSSDQDNVALAMFSDYFPRCVKTL</sequence>
<organism evidence="1 2">
    <name type="scientific">Fusarium pseudograminearum (strain CS3096)</name>
    <name type="common">Wheat and barley crown-rot fungus</name>
    <dbReference type="NCBI Taxonomy" id="1028729"/>
    <lineage>
        <taxon>Eukaryota</taxon>
        <taxon>Fungi</taxon>
        <taxon>Dikarya</taxon>
        <taxon>Ascomycota</taxon>
        <taxon>Pezizomycotina</taxon>
        <taxon>Sordariomycetes</taxon>
        <taxon>Hypocreomycetidae</taxon>
        <taxon>Hypocreales</taxon>
        <taxon>Nectriaceae</taxon>
        <taxon>Fusarium</taxon>
    </lineage>
</organism>
<evidence type="ECO:0000313" key="1">
    <source>
        <dbReference type="EMBL" id="EKJ68557.1"/>
    </source>
</evidence>
<feature type="non-terminal residue" evidence="1">
    <location>
        <position position="1"/>
    </location>
</feature>
<dbReference type="HOGENOM" id="CLU_3019849_0_0_1"/>
<reference evidence="1 2" key="1">
    <citation type="journal article" date="2012" name="PLoS Pathog.">
        <title>Comparative pathogenomics reveals horizontally acquired novel virulence genes in fungi infecting cereal hosts.</title>
        <authorList>
            <person name="Gardiner D.M."/>
            <person name="McDonald M.C."/>
            <person name="Covarelli L."/>
            <person name="Solomon P.S."/>
            <person name="Rusu A.G."/>
            <person name="Marshall M."/>
            <person name="Kazan K."/>
            <person name="Chakraborty S."/>
            <person name="McDonald B.A."/>
            <person name="Manners J.M."/>
        </authorList>
    </citation>
    <scope>NUCLEOTIDE SEQUENCE [LARGE SCALE GENOMIC DNA]</scope>
    <source>
        <strain evidence="1 2">CS3096</strain>
    </source>
</reference>
<protein>
    <submittedName>
        <fullName evidence="1">Uncharacterized protein</fullName>
    </submittedName>
</protein>
<dbReference type="GeneID" id="20369882"/>
<gene>
    <name evidence="1" type="ORF">FPSE_11265</name>
</gene>
<keyword evidence="2" id="KW-1185">Reference proteome</keyword>
<dbReference type="KEGG" id="fpu:FPSE_11265"/>